<keyword evidence="2" id="KW-0472">Membrane</keyword>
<sequence>MIVDPSSTKMIAPSEDDMQAPPSYDETMKAAAKTGPFVAEGATTAGQGKVPPRAPQPYSPGPSPRGPSMPATTVYNYVNPATGEHIASLLPPDHPQMICLQQGGHVPSTRYGILGIIAAIIWFPLGVGCCLLDRRVKCARCGLTLDEGICA</sequence>
<reference evidence="3 4" key="1">
    <citation type="journal article" date="2016" name="Mol. Biol. Evol.">
        <title>Comparative Genomics of Early-Diverging Mushroom-Forming Fungi Provides Insights into the Origins of Lignocellulose Decay Capabilities.</title>
        <authorList>
            <person name="Nagy L.G."/>
            <person name="Riley R."/>
            <person name="Tritt A."/>
            <person name="Adam C."/>
            <person name="Daum C."/>
            <person name="Floudas D."/>
            <person name="Sun H."/>
            <person name="Yadav J.S."/>
            <person name="Pangilinan J."/>
            <person name="Larsson K.H."/>
            <person name="Matsuura K."/>
            <person name="Barry K."/>
            <person name="Labutti K."/>
            <person name="Kuo R."/>
            <person name="Ohm R.A."/>
            <person name="Bhattacharya S.S."/>
            <person name="Shirouzu T."/>
            <person name="Yoshinaga Y."/>
            <person name="Martin F.M."/>
            <person name="Grigoriev I.V."/>
            <person name="Hibbett D.S."/>
        </authorList>
    </citation>
    <scope>NUCLEOTIDE SEQUENCE [LARGE SCALE GENOMIC DNA]</scope>
    <source>
        <strain evidence="3 4">L-15889</strain>
    </source>
</reference>
<evidence type="ECO:0000256" key="2">
    <source>
        <dbReference type="SAM" id="Phobius"/>
    </source>
</evidence>
<protein>
    <submittedName>
        <fullName evidence="3">Uncharacterized protein</fullName>
    </submittedName>
</protein>
<feature type="region of interest" description="Disordered" evidence="1">
    <location>
        <begin position="1"/>
        <end position="72"/>
    </location>
</feature>
<proteinExistence type="predicted"/>
<organism evidence="3 4">
    <name type="scientific">Daedalea quercina L-15889</name>
    <dbReference type="NCBI Taxonomy" id="1314783"/>
    <lineage>
        <taxon>Eukaryota</taxon>
        <taxon>Fungi</taxon>
        <taxon>Dikarya</taxon>
        <taxon>Basidiomycota</taxon>
        <taxon>Agaricomycotina</taxon>
        <taxon>Agaricomycetes</taxon>
        <taxon>Polyporales</taxon>
        <taxon>Fomitopsis</taxon>
    </lineage>
</organism>
<dbReference type="OrthoDB" id="2564984at2759"/>
<feature type="transmembrane region" description="Helical" evidence="2">
    <location>
        <begin position="111"/>
        <end position="132"/>
    </location>
</feature>
<evidence type="ECO:0000313" key="4">
    <source>
        <dbReference type="Proteomes" id="UP000076727"/>
    </source>
</evidence>
<dbReference type="Pfam" id="PF10164">
    <property type="entry name" value="BRI3"/>
    <property type="match status" value="1"/>
</dbReference>
<gene>
    <name evidence="3" type="ORF">DAEQUDRAFT_723258</name>
</gene>
<keyword evidence="2" id="KW-1133">Transmembrane helix</keyword>
<accession>A0A165SJL6</accession>
<dbReference type="InterPro" id="IPR019317">
    <property type="entry name" value="BRI3"/>
</dbReference>
<dbReference type="EMBL" id="KV429042">
    <property type="protein sequence ID" value="KZT72091.1"/>
    <property type="molecule type" value="Genomic_DNA"/>
</dbReference>
<dbReference type="STRING" id="1314783.A0A165SJL6"/>
<keyword evidence="2" id="KW-0812">Transmembrane</keyword>
<name>A0A165SJL6_9APHY</name>
<keyword evidence="4" id="KW-1185">Reference proteome</keyword>
<evidence type="ECO:0000256" key="1">
    <source>
        <dbReference type="SAM" id="MobiDB-lite"/>
    </source>
</evidence>
<dbReference type="AlphaFoldDB" id="A0A165SJL6"/>
<evidence type="ECO:0000313" key="3">
    <source>
        <dbReference type="EMBL" id="KZT72091.1"/>
    </source>
</evidence>
<feature type="compositionally biased region" description="Pro residues" evidence="1">
    <location>
        <begin position="52"/>
        <end position="67"/>
    </location>
</feature>
<dbReference type="Proteomes" id="UP000076727">
    <property type="component" value="Unassembled WGS sequence"/>
</dbReference>